<comment type="similarity">
    <text evidence="5">Belongs to the membrane-bound acyltransferase family. Sterol o-acyltransferase subfamily.</text>
</comment>
<name>A0A098VRK4_9MICR</name>
<dbReference type="Gene3D" id="1.10.287.660">
    <property type="entry name" value="Helix hairpin bin"/>
    <property type="match status" value="1"/>
</dbReference>
<keyword evidence="13 16" id="KW-0012">Acyltransferase</keyword>
<evidence type="ECO:0000256" key="8">
    <source>
        <dbReference type="ARBA" id="ARBA00022692"/>
    </source>
</evidence>
<evidence type="ECO:0000256" key="6">
    <source>
        <dbReference type="ARBA" id="ARBA00013244"/>
    </source>
</evidence>
<dbReference type="GO" id="GO:0019432">
    <property type="term" value="P:triglyceride biosynthetic process"/>
    <property type="evidence" value="ECO:0007669"/>
    <property type="project" value="TreeGrafter"/>
</dbReference>
<dbReference type="InterPro" id="IPR037200">
    <property type="entry name" value="Isy1_sf"/>
</dbReference>
<evidence type="ECO:0000256" key="5">
    <source>
        <dbReference type="ARBA" id="ARBA00009010"/>
    </source>
</evidence>
<evidence type="ECO:0000313" key="16">
    <source>
        <dbReference type="EMBL" id="KGG51600.1"/>
    </source>
</evidence>
<dbReference type="RefSeq" id="XP_013238027.1">
    <property type="nucleotide sequence ID" value="XM_013382573.1"/>
</dbReference>
<dbReference type="OrthoDB" id="10039049at2759"/>
<dbReference type="Pfam" id="PF06246">
    <property type="entry name" value="Isy1"/>
    <property type="match status" value="1"/>
</dbReference>
<comment type="pathway">
    <text evidence="3">Lipid metabolism.</text>
</comment>
<keyword evidence="11 15" id="KW-0472">Membrane</keyword>
<accession>A0A098VRK4</accession>
<evidence type="ECO:0000256" key="9">
    <source>
        <dbReference type="ARBA" id="ARBA00022824"/>
    </source>
</evidence>
<feature type="transmembrane region" description="Helical" evidence="15">
    <location>
        <begin position="316"/>
        <end position="342"/>
    </location>
</feature>
<keyword evidence="7 16" id="KW-0808">Transferase</keyword>
<feature type="transmembrane region" description="Helical" evidence="15">
    <location>
        <begin position="426"/>
        <end position="444"/>
    </location>
</feature>
<dbReference type="EC" id="2.3.1.20" evidence="6"/>
<comment type="subcellular location">
    <subcellularLocation>
        <location evidence="2">Endoplasmic reticulum membrane</location>
        <topology evidence="2">Multi-pass membrane protein</topology>
    </subcellularLocation>
    <subcellularLocation>
        <location evidence="1">Nucleus</location>
    </subcellularLocation>
</comment>
<keyword evidence="9" id="KW-0256">Endoplasmic reticulum</keyword>
<dbReference type="Proteomes" id="UP000029725">
    <property type="component" value="Unassembled WGS sequence"/>
</dbReference>
<dbReference type="GeneID" id="25259506"/>
<keyword evidence="10 15" id="KW-1133">Transmembrane helix</keyword>
<evidence type="ECO:0000256" key="4">
    <source>
        <dbReference type="ARBA" id="ARBA00007002"/>
    </source>
</evidence>
<dbReference type="InterPro" id="IPR029012">
    <property type="entry name" value="Helix_hairpin_bin_sf"/>
</dbReference>
<evidence type="ECO:0000256" key="11">
    <source>
        <dbReference type="ARBA" id="ARBA00023136"/>
    </source>
</evidence>
<evidence type="ECO:0000256" key="14">
    <source>
        <dbReference type="ARBA" id="ARBA00023568"/>
    </source>
</evidence>
<keyword evidence="17" id="KW-1185">Reference proteome</keyword>
<gene>
    <name evidence="16" type="ORF">DI09_30p160</name>
</gene>
<protein>
    <recommendedName>
        <fullName evidence="6">diacylglycerol O-acyltransferase</fullName>
        <ecNumber evidence="6">2.3.1.20</ecNumber>
    </recommendedName>
</protein>
<dbReference type="GO" id="GO:0000350">
    <property type="term" value="P:generation of catalytic spliceosome for second transesterification step"/>
    <property type="evidence" value="ECO:0007669"/>
    <property type="project" value="InterPro"/>
</dbReference>
<dbReference type="HOGENOM" id="CLU_423934_0_0_1"/>
<sequence>MVVAEHTSPSASNLRERVSSDLLLSPFLPLSPLPGPCSCNKTVLCSLCKDELINTHAYPIHVHIQPSLLAQESPIQNYNGLVNLAILMLVVSTSVSALENFRTYGLLFIAIPGHSVPISDFGYLAFFGLFYSPIAILVAYSLELVPKFTLLKAANICLLFALSAFLTWEKVEHVIPGMLLLCSSIILVMKLISFHLVLMDLKSIGAMRAARGNPANGVALTSSKELVDGSSGALDVPSSSTEENPQVSILHMFYFWAAPTLCFQLQYPRSEAFRWRYFMTRLFELFSCITMIYILIEQYAVPTVVNSTDYLVQLDFILIIERLLLLSVSNICIWLLFFYAFFHSFLNCISEVIGFGDRVFYLPWWNSCSIDEYWRLWNQPVHMWMKRHIYLPLRRRGISPSISVLAIFGLSGLLHEIAIGIPTHVLQFWAFLVFLLQVPLIYTVKYILMKKPEWRAFGNFFFWVSFCVVGQPMFEMNMGGLDQTKALIKQFRERTAAESVDHMISNNDERPTTYAAIQKVTSLRAAEHWRNILLREVSRSITRIQSRNVGSDHQIKTLNDSINNLVREKNHWDNRIRQLGGKVTDRRSNLTSVSTLPGVLIDNTGKPIPVSGPSSSAAFHYKYAFLSDYRIDIMDELRSCQACLTD</sequence>
<dbReference type="InterPro" id="IPR014371">
    <property type="entry name" value="Oat_ACAT_DAG_ARE"/>
</dbReference>
<evidence type="ECO:0000313" key="17">
    <source>
        <dbReference type="Proteomes" id="UP000029725"/>
    </source>
</evidence>
<feature type="transmembrane region" description="Helical" evidence="15">
    <location>
        <begin position="81"/>
        <end position="101"/>
    </location>
</feature>
<evidence type="ECO:0000256" key="7">
    <source>
        <dbReference type="ARBA" id="ARBA00022679"/>
    </source>
</evidence>
<dbReference type="InterPro" id="IPR004299">
    <property type="entry name" value="MBOAT_fam"/>
</dbReference>
<feature type="transmembrane region" description="Helical" evidence="15">
    <location>
        <begin position="149"/>
        <end position="168"/>
    </location>
</feature>
<evidence type="ECO:0000256" key="12">
    <source>
        <dbReference type="ARBA" id="ARBA00023242"/>
    </source>
</evidence>
<evidence type="ECO:0000256" key="13">
    <source>
        <dbReference type="ARBA" id="ARBA00023315"/>
    </source>
</evidence>
<dbReference type="PANTHER" id="PTHR10408:SF7">
    <property type="entry name" value="DIACYLGLYCEROL O-ACYLTRANSFERASE 1"/>
    <property type="match status" value="1"/>
</dbReference>
<comment type="similarity">
    <text evidence="4">Belongs to the ISY1 family.</text>
</comment>
<evidence type="ECO:0000256" key="10">
    <source>
        <dbReference type="ARBA" id="ARBA00022989"/>
    </source>
</evidence>
<evidence type="ECO:0000256" key="1">
    <source>
        <dbReference type="ARBA" id="ARBA00004123"/>
    </source>
</evidence>
<feature type="transmembrane region" description="Helical" evidence="15">
    <location>
        <begin position="278"/>
        <end position="296"/>
    </location>
</feature>
<proteinExistence type="inferred from homology"/>
<feature type="transmembrane region" description="Helical" evidence="15">
    <location>
        <begin position="456"/>
        <end position="474"/>
    </location>
</feature>
<organism evidence="16 17">
    <name type="scientific">Mitosporidium daphniae</name>
    <dbReference type="NCBI Taxonomy" id="1485682"/>
    <lineage>
        <taxon>Eukaryota</taxon>
        <taxon>Fungi</taxon>
        <taxon>Fungi incertae sedis</taxon>
        <taxon>Microsporidia</taxon>
        <taxon>Mitosporidium</taxon>
    </lineage>
</organism>
<evidence type="ECO:0000256" key="3">
    <source>
        <dbReference type="ARBA" id="ARBA00005189"/>
    </source>
</evidence>
<dbReference type="GO" id="GO:0004144">
    <property type="term" value="F:diacylglycerol O-acyltransferase activity"/>
    <property type="evidence" value="ECO:0007669"/>
    <property type="project" value="UniProtKB-EC"/>
</dbReference>
<comment type="function">
    <text evidence="14">Sterol O-acyltransferase that catalyzes the formation of stery esters.</text>
</comment>
<comment type="caution">
    <text evidence="16">The sequence shown here is derived from an EMBL/GenBank/DDBJ whole genome shotgun (WGS) entry which is preliminary data.</text>
</comment>
<keyword evidence="12" id="KW-0539">Nucleus</keyword>
<dbReference type="EMBL" id="JMKJ01000233">
    <property type="protein sequence ID" value="KGG51600.1"/>
    <property type="molecule type" value="Genomic_DNA"/>
</dbReference>
<dbReference type="PANTHER" id="PTHR10408">
    <property type="entry name" value="STEROL O-ACYLTRANSFERASE"/>
    <property type="match status" value="1"/>
</dbReference>
<reference evidence="16 17" key="1">
    <citation type="submission" date="2014-04" db="EMBL/GenBank/DDBJ databases">
        <title>A new species of microsporidia sheds light on the evolution of extreme parasitism.</title>
        <authorList>
            <person name="Haag K.L."/>
            <person name="James T.Y."/>
            <person name="Larsson R."/>
            <person name="Schaer T.M."/>
            <person name="Refardt D."/>
            <person name="Pombert J.-F."/>
            <person name="Ebert D."/>
        </authorList>
    </citation>
    <scope>NUCLEOTIDE SEQUENCE [LARGE SCALE GENOMIC DNA]</scope>
    <source>
        <strain evidence="16 17">UGP3</strain>
        <tissue evidence="16">Spores</tissue>
    </source>
</reference>
<feature type="transmembrane region" description="Helical" evidence="15">
    <location>
        <begin position="397"/>
        <end position="414"/>
    </location>
</feature>
<dbReference type="Pfam" id="PF03062">
    <property type="entry name" value="MBOAT"/>
    <property type="match status" value="1"/>
</dbReference>
<dbReference type="GO" id="GO:0005634">
    <property type="term" value="C:nucleus"/>
    <property type="evidence" value="ECO:0007669"/>
    <property type="project" value="UniProtKB-SubCell"/>
</dbReference>
<evidence type="ECO:0000256" key="2">
    <source>
        <dbReference type="ARBA" id="ARBA00004477"/>
    </source>
</evidence>
<feature type="transmembrane region" description="Helical" evidence="15">
    <location>
        <begin position="121"/>
        <end position="142"/>
    </location>
</feature>
<dbReference type="GO" id="GO:0005789">
    <property type="term" value="C:endoplasmic reticulum membrane"/>
    <property type="evidence" value="ECO:0007669"/>
    <property type="project" value="UniProtKB-SubCell"/>
</dbReference>
<dbReference type="SUPFAM" id="SSF140102">
    <property type="entry name" value="ISY1 domain-like"/>
    <property type="match status" value="1"/>
</dbReference>
<feature type="transmembrane region" description="Helical" evidence="15">
    <location>
        <begin position="174"/>
        <end position="198"/>
    </location>
</feature>
<keyword evidence="8 15" id="KW-0812">Transmembrane</keyword>
<dbReference type="VEuPathDB" id="MicrosporidiaDB:DI09_30p160"/>
<evidence type="ECO:0000256" key="15">
    <source>
        <dbReference type="SAM" id="Phobius"/>
    </source>
</evidence>
<dbReference type="AlphaFoldDB" id="A0A098VRK4"/>
<dbReference type="InterPro" id="IPR009360">
    <property type="entry name" value="Isy1"/>
</dbReference>